<dbReference type="InterPro" id="IPR012910">
    <property type="entry name" value="Plug_dom"/>
</dbReference>
<dbReference type="Proteomes" id="UP000199514">
    <property type="component" value="Unassembled WGS sequence"/>
</dbReference>
<dbReference type="Pfam" id="PF00593">
    <property type="entry name" value="TonB_dep_Rec_b-barrel"/>
    <property type="match status" value="1"/>
</dbReference>
<protein>
    <submittedName>
        <fullName evidence="13">Fe(3+) dicitrate transport protein</fullName>
    </submittedName>
</protein>
<dbReference type="EMBL" id="FOLE01000004">
    <property type="protein sequence ID" value="SFC29684.1"/>
    <property type="molecule type" value="Genomic_DNA"/>
</dbReference>
<reference evidence="13 14" key="1">
    <citation type="submission" date="2016-10" db="EMBL/GenBank/DDBJ databases">
        <authorList>
            <person name="de Groot N.N."/>
        </authorList>
    </citation>
    <scope>NUCLEOTIDE SEQUENCE [LARGE SCALE GENOMIC DNA]</scope>
    <source>
        <strain evidence="13 14">DSM 6793</strain>
    </source>
</reference>
<dbReference type="InterPro" id="IPR039426">
    <property type="entry name" value="TonB-dep_rcpt-like"/>
</dbReference>
<accession>A0A1I1I0G0</accession>
<feature type="domain" description="TonB-dependent receptor plug" evidence="12">
    <location>
        <begin position="137"/>
        <end position="235"/>
    </location>
</feature>
<evidence type="ECO:0000256" key="2">
    <source>
        <dbReference type="ARBA" id="ARBA00022448"/>
    </source>
</evidence>
<keyword evidence="14" id="KW-1185">Reference proteome</keyword>
<dbReference type="PROSITE" id="PS01156">
    <property type="entry name" value="TONB_DEPENDENT_REC_2"/>
    <property type="match status" value="1"/>
</dbReference>
<keyword evidence="7 9" id="KW-0472">Membrane</keyword>
<dbReference type="InterPro" id="IPR010917">
    <property type="entry name" value="TonB_rcpt_CS"/>
</dbReference>
<dbReference type="GO" id="GO:0009279">
    <property type="term" value="C:cell outer membrane"/>
    <property type="evidence" value="ECO:0007669"/>
    <property type="project" value="UniProtKB-SubCell"/>
</dbReference>
<dbReference type="InterPro" id="IPR037066">
    <property type="entry name" value="Plug_dom_sf"/>
</dbReference>
<keyword evidence="5" id="KW-0732">Signal</keyword>
<evidence type="ECO:0000259" key="11">
    <source>
        <dbReference type="Pfam" id="PF00593"/>
    </source>
</evidence>
<name>A0A1I1I0G0_9BACT</name>
<organism evidence="13 14">
    <name type="scientific">Flexibacter flexilis DSM 6793</name>
    <dbReference type="NCBI Taxonomy" id="927664"/>
    <lineage>
        <taxon>Bacteria</taxon>
        <taxon>Pseudomonadati</taxon>
        <taxon>Bacteroidota</taxon>
        <taxon>Cytophagia</taxon>
        <taxon>Cytophagales</taxon>
        <taxon>Flexibacteraceae</taxon>
        <taxon>Flexibacter</taxon>
    </lineage>
</organism>
<keyword evidence="2 9" id="KW-0813">Transport</keyword>
<comment type="similarity">
    <text evidence="9 10">Belongs to the TonB-dependent receptor family.</text>
</comment>
<dbReference type="GO" id="GO:0033214">
    <property type="term" value="P:siderophore-iron import into cell"/>
    <property type="evidence" value="ECO:0007669"/>
    <property type="project" value="TreeGrafter"/>
</dbReference>
<evidence type="ECO:0000259" key="12">
    <source>
        <dbReference type="Pfam" id="PF07715"/>
    </source>
</evidence>
<evidence type="ECO:0000256" key="4">
    <source>
        <dbReference type="ARBA" id="ARBA00022692"/>
    </source>
</evidence>
<dbReference type="InterPro" id="IPR008969">
    <property type="entry name" value="CarboxyPept-like_regulatory"/>
</dbReference>
<evidence type="ECO:0000256" key="3">
    <source>
        <dbReference type="ARBA" id="ARBA00022452"/>
    </source>
</evidence>
<feature type="domain" description="TonB-dependent receptor-like beta-barrel" evidence="11">
    <location>
        <begin position="348"/>
        <end position="775"/>
    </location>
</feature>
<dbReference type="Pfam" id="PF07715">
    <property type="entry name" value="Plug"/>
    <property type="match status" value="1"/>
</dbReference>
<dbReference type="STRING" id="927664.SAMN05421780_104159"/>
<evidence type="ECO:0000256" key="1">
    <source>
        <dbReference type="ARBA" id="ARBA00004571"/>
    </source>
</evidence>
<proteinExistence type="inferred from homology"/>
<comment type="subcellular location">
    <subcellularLocation>
        <location evidence="1 9">Cell outer membrane</location>
        <topology evidence="1 9">Multi-pass membrane protein</topology>
    </subcellularLocation>
</comment>
<dbReference type="PANTHER" id="PTHR30442">
    <property type="entry name" value="IRON III DICITRATE TRANSPORT PROTEIN FECA"/>
    <property type="match status" value="1"/>
</dbReference>
<dbReference type="RefSeq" id="WP_091510848.1">
    <property type="nucleotide sequence ID" value="NZ_FOLE01000004.1"/>
</dbReference>
<dbReference type="PANTHER" id="PTHR30442:SF0">
    <property type="entry name" value="FE(3+) DICITRATE TRANSPORT PROTEIN FECA"/>
    <property type="match status" value="1"/>
</dbReference>
<keyword evidence="8 9" id="KW-0998">Cell outer membrane</keyword>
<dbReference type="Gene3D" id="2.40.170.20">
    <property type="entry name" value="TonB-dependent receptor, beta-barrel domain"/>
    <property type="match status" value="1"/>
</dbReference>
<dbReference type="OrthoDB" id="9758472at2"/>
<evidence type="ECO:0000256" key="8">
    <source>
        <dbReference type="ARBA" id="ARBA00023237"/>
    </source>
</evidence>
<evidence type="ECO:0000256" key="9">
    <source>
        <dbReference type="PROSITE-ProRule" id="PRU01360"/>
    </source>
</evidence>
<dbReference type="SUPFAM" id="SSF56935">
    <property type="entry name" value="Porins"/>
    <property type="match status" value="1"/>
</dbReference>
<keyword evidence="3 9" id="KW-1134">Transmembrane beta strand</keyword>
<evidence type="ECO:0000313" key="14">
    <source>
        <dbReference type="Proteomes" id="UP000199514"/>
    </source>
</evidence>
<dbReference type="SUPFAM" id="SSF49464">
    <property type="entry name" value="Carboxypeptidase regulatory domain-like"/>
    <property type="match status" value="1"/>
</dbReference>
<dbReference type="PROSITE" id="PS52016">
    <property type="entry name" value="TONB_DEPENDENT_REC_3"/>
    <property type="match status" value="1"/>
</dbReference>
<evidence type="ECO:0000256" key="6">
    <source>
        <dbReference type="ARBA" id="ARBA00023077"/>
    </source>
</evidence>
<gene>
    <name evidence="13" type="ORF">SAMN05421780_104159</name>
</gene>
<keyword evidence="6 10" id="KW-0798">TonB box</keyword>
<dbReference type="InterPro" id="IPR000531">
    <property type="entry name" value="Beta-barrel_TonB"/>
</dbReference>
<evidence type="ECO:0000256" key="10">
    <source>
        <dbReference type="RuleBase" id="RU003357"/>
    </source>
</evidence>
<evidence type="ECO:0000313" key="13">
    <source>
        <dbReference type="EMBL" id="SFC29684.1"/>
    </source>
</evidence>
<evidence type="ECO:0000256" key="5">
    <source>
        <dbReference type="ARBA" id="ARBA00022729"/>
    </source>
</evidence>
<keyword evidence="4 9" id="KW-0812">Transmembrane</keyword>
<dbReference type="InterPro" id="IPR036942">
    <property type="entry name" value="Beta-barrel_TonB_sf"/>
</dbReference>
<sequence length="809" mass="91649">MKNIILLLIFLGITQTLFAQNFQIKGRVLPPQKHKLENGFVALKGTKFVSEIAENGTYLLRHVPRGDYKLVAFGLGLQPLELPITLHADTILSDITLQELSKELDEVVVQAQQEQTFGITRMRSVENFGIYEGKKTEVVVLKDITANLATNNPRQVYAKITGINIWESDGTGLQLGIGGRGLSPNRTSNFNTRQNGYDISADALGYPESYYTPPTEALERIEIIRGAASLQYGTQFGGMLNFRFKKPSCKPIEVVSRQSVGSWGFFGTFNSVSGTVLKNKLKYYAYYQYKRGDGYRPNSGFDYHNAFASVSYDISKKWDIGLEVTKMHYLTQQAGGLTDKLFEVNPRQSVRTRNWFKVDWNLFALTSTYRFSDRTQLNIRNFALSALRQSVGNLERINVADNLNANRTMIDGTFKNFGNETRLLHRYQLGGQHHTFLVGARVYHGTTTAKQGEANNSANPDFYFLNPDNLENSDYSFPNKNYALFAESIINLSPVFSLTPGVRAENIQTFSEGYYRQILKDGAGNVIVDNKIFEKLNRKRNFVLFGLGASYKPNENLECYANFSQNYRAINFTDLRIANPNFVVDTNIHDEKGYTADLGVRGHWQDFLTFEATAFYIAYNGRIGQVLRSDQPPLYNDYRFRGNISDARNIGLETFVEVDILKAFDRQQNKSLRWSVFSNLSFVDARYVHTQEASIRNKKVEMVAPLMWRTGSTAKYKHFSSTLQFSYTAQQFSDATNAKRTAAAVEGVIPAYSVMDWSVSYGWRWLTLEGSCNNLLNAKYFTRRAESYPGPGIIPSDGRGFYASVQAKF</sequence>
<dbReference type="Gene3D" id="2.170.130.10">
    <property type="entry name" value="TonB-dependent receptor, plug domain"/>
    <property type="match status" value="1"/>
</dbReference>
<dbReference type="AlphaFoldDB" id="A0A1I1I0G0"/>
<evidence type="ECO:0000256" key="7">
    <source>
        <dbReference type="ARBA" id="ARBA00023136"/>
    </source>
</evidence>